<evidence type="ECO:0000256" key="1">
    <source>
        <dbReference type="SAM" id="Phobius"/>
    </source>
</evidence>
<keyword evidence="1" id="KW-0812">Transmembrane</keyword>
<reference evidence="4" key="1">
    <citation type="submission" date="2018-07" db="EMBL/GenBank/DDBJ databases">
        <authorList>
            <person name="Liu B.-T."/>
            <person name="Du Z."/>
        </authorList>
    </citation>
    <scope>NUCLEOTIDE SEQUENCE [LARGE SCALE GENOMIC DNA]</scope>
    <source>
        <strain evidence="4">XYN52</strain>
    </source>
</reference>
<feature type="transmembrane region" description="Helical" evidence="1">
    <location>
        <begin position="135"/>
        <end position="158"/>
    </location>
</feature>
<organism evidence="3 4">
    <name type="scientific">Pelagibacterium lacus</name>
    <dbReference type="NCBI Taxonomy" id="2282655"/>
    <lineage>
        <taxon>Bacteria</taxon>
        <taxon>Pseudomonadati</taxon>
        <taxon>Pseudomonadota</taxon>
        <taxon>Alphaproteobacteria</taxon>
        <taxon>Hyphomicrobiales</taxon>
        <taxon>Devosiaceae</taxon>
        <taxon>Pelagibacterium</taxon>
    </lineage>
</organism>
<dbReference type="InterPro" id="IPR022584">
    <property type="entry name" value="DUF2937"/>
</dbReference>
<evidence type="ECO:0000313" key="3">
    <source>
        <dbReference type="EMBL" id="RDE09393.1"/>
    </source>
</evidence>
<proteinExistence type="predicted"/>
<gene>
    <name evidence="3" type="ORF">DVH29_06200</name>
</gene>
<keyword evidence="1" id="KW-1133">Transmembrane helix</keyword>
<dbReference type="RefSeq" id="WP_114645302.1">
    <property type="nucleotide sequence ID" value="NZ_QQNH01000006.1"/>
</dbReference>
<accession>A0A369W4Y5</accession>
<keyword evidence="2" id="KW-0732">Signal</keyword>
<keyword evidence="1" id="KW-0472">Membrane</keyword>
<dbReference type="OrthoDB" id="193051at2"/>
<evidence type="ECO:0000256" key="2">
    <source>
        <dbReference type="SAM" id="SignalP"/>
    </source>
</evidence>
<feature type="signal peptide" evidence="2">
    <location>
        <begin position="1"/>
        <end position="19"/>
    </location>
</feature>
<keyword evidence="4" id="KW-1185">Reference proteome</keyword>
<dbReference type="Proteomes" id="UP000253759">
    <property type="component" value="Unassembled WGS sequence"/>
</dbReference>
<feature type="chain" id="PRO_5017059943" evidence="2">
    <location>
        <begin position="20"/>
        <end position="172"/>
    </location>
</feature>
<dbReference type="EMBL" id="QQNH01000006">
    <property type="protein sequence ID" value="RDE09393.1"/>
    <property type="molecule type" value="Genomic_DNA"/>
</dbReference>
<name>A0A369W4Y5_9HYPH</name>
<dbReference type="Pfam" id="PF11157">
    <property type="entry name" value="DUF2937"/>
    <property type="match status" value="1"/>
</dbReference>
<dbReference type="AlphaFoldDB" id="A0A369W4Y5"/>
<protein>
    <submittedName>
        <fullName evidence="3">DUF2937 family protein</fullName>
    </submittedName>
</protein>
<sequence length="172" mass="18637">MIKRIVCVAGALLGAVALSQTPEYTQQYTQRLAGAVDELTTIITRFDEDAARFGLSREEGLERYQASPDDFLAGRGLSMQAVFARHEALAAQLADLRAAGGMTKILSLTQYFDSDVGAAALEDFRPAVPVTLEGLAFALVGWVMGYALAWGGATTAAAPFRRRRPRVRVSRR</sequence>
<evidence type="ECO:0000313" key="4">
    <source>
        <dbReference type="Proteomes" id="UP000253759"/>
    </source>
</evidence>
<comment type="caution">
    <text evidence="3">The sequence shown here is derived from an EMBL/GenBank/DDBJ whole genome shotgun (WGS) entry which is preliminary data.</text>
</comment>